<protein>
    <submittedName>
        <fullName evidence="2">Reverse transcriptase domain, reverse transcriptase zinc-binding domain protein</fullName>
    </submittedName>
</protein>
<evidence type="ECO:0000256" key="1">
    <source>
        <dbReference type="SAM" id="MobiDB-lite"/>
    </source>
</evidence>
<gene>
    <name evidence="2" type="ORF">Tci_030911</name>
</gene>
<dbReference type="PANTHER" id="PTHR33116">
    <property type="entry name" value="REVERSE TRANSCRIPTASE ZINC-BINDING DOMAIN-CONTAINING PROTEIN-RELATED-RELATED"/>
    <property type="match status" value="1"/>
</dbReference>
<proteinExistence type="predicted"/>
<keyword evidence="2" id="KW-0695">RNA-directed DNA polymerase</keyword>
<dbReference type="AlphaFoldDB" id="A0A6L2LAV8"/>
<evidence type="ECO:0000313" key="2">
    <source>
        <dbReference type="EMBL" id="GEU58933.1"/>
    </source>
</evidence>
<keyword evidence="2" id="KW-0548">Nucleotidyltransferase</keyword>
<keyword evidence="2" id="KW-0808">Transferase</keyword>
<comment type="caution">
    <text evidence="2">The sequence shown here is derived from an EMBL/GenBank/DDBJ whole genome shotgun (WGS) entry which is preliminary data.</text>
</comment>
<feature type="compositionally biased region" description="Low complexity" evidence="1">
    <location>
        <begin position="289"/>
        <end position="300"/>
    </location>
</feature>
<sequence>MKKGKAKVAWESVCMPKHDGGLEVMLVGDGASFSKLDPQSNLLFGIRLTMTNLHLLGSIDGLICVLLRTCFLIEILLDRVPLLLDDMDDVILWRDIDGVLWPFSKLKIQDRLRQWDVGPIINLNLFRYPLSDLVPDSHGHLFFEYAFSSQVWSKFCVLCSMDSIPPRIIDVTTFINPISKGKTAMSILSRLVLAATSYYIWLERNEILFKKKTLSPDHIVDVIISMVWLKLVTFKFKKMSTWSRLLLDQWKIPSYCIVYSRSSSEKHQNEKTSSPPPRTKTLSPPQAPSKSTSSKSTHYTSSSSLSAKRYEAFAIRVASGTSLHARKVLQFFLRPFTMGLEYVAIRKGNPNDLFMENYPSLKL</sequence>
<dbReference type="GO" id="GO:0003964">
    <property type="term" value="F:RNA-directed DNA polymerase activity"/>
    <property type="evidence" value="ECO:0007669"/>
    <property type="project" value="UniProtKB-KW"/>
</dbReference>
<accession>A0A6L2LAV8</accession>
<organism evidence="2">
    <name type="scientific">Tanacetum cinerariifolium</name>
    <name type="common">Dalmatian daisy</name>
    <name type="synonym">Chrysanthemum cinerariifolium</name>
    <dbReference type="NCBI Taxonomy" id="118510"/>
    <lineage>
        <taxon>Eukaryota</taxon>
        <taxon>Viridiplantae</taxon>
        <taxon>Streptophyta</taxon>
        <taxon>Embryophyta</taxon>
        <taxon>Tracheophyta</taxon>
        <taxon>Spermatophyta</taxon>
        <taxon>Magnoliopsida</taxon>
        <taxon>eudicotyledons</taxon>
        <taxon>Gunneridae</taxon>
        <taxon>Pentapetalae</taxon>
        <taxon>asterids</taxon>
        <taxon>campanulids</taxon>
        <taxon>Asterales</taxon>
        <taxon>Asteraceae</taxon>
        <taxon>Asteroideae</taxon>
        <taxon>Anthemideae</taxon>
        <taxon>Anthemidinae</taxon>
        <taxon>Tanacetum</taxon>
    </lineage>
</organism>
<dbReference type="PANTHER" id="PTHR33116:SF76">
    <property type="entry name" value="DUF4283 DOMAIN-CONTAINING PROTEIN"/>
    <property type="match status" value="1"/>
</dbReference>
<name>A0A6L2LAV8_TANCI</name>
<feature type="region of interest" description="Disordered" evidence="1">
    <location>
        <begin position="266"/>
        <end position="300"/>
    </location>
</feature>
<reference evidence="2" key="1">
    <citation type="journal article" date="2019" name="Sci. Rep.">
        <title>Draft genome of Tanacetum cinerariifolium, the natural source of mosquito coil.</title>
        <authorList>
            <person name="Yamashiro T."/>
            <person name="Shiraishi A."/>
            <person name="Satake H."/>
            <person name="Nakayama K."/>
        </authorList>
    </citation>
    <scope>NUCLEOTIDE SEQUENCE</scope>
</reference>
<dbReference type="EMBL" id="BKCJ010004085">
    <property type="protein sequence ID" value="GEU58933.1"/>
    <property type="molecule type" value="Genomic_DNA"/>
</dbReference>